<dbReference type="InterPro" id="IPR029026">
    <property type="entry name" value="tRNA_m1G_MTases_N"/>
</dbReference>
<dbReference type="PANTHER" id="PTHR46429">
    <property type="entry name" value="23S RRNA (GUANOSINE-2'-O-)-METHYLTRANSFERASE RLMB"/>
    <property type="match status" value="1"/>
</dbReference>
<reference evidence="7" key="1">
    <citation type="journal article" date="2009" name="BMC Bioinformatics">
        <title>The Mycoplasma conjunctivae genome sequencing, annotation and analysis.</title>
        <authorList>
            <person name="Calderon-Copete S.P."/>
            <person name="Wigger G."/>
            <person name="Wunderlin C."/>
            <person name="Schmidheini T."/>
            <person name="Frey J."/>
            <person name="Quail M.A."/>
            <person name="Falquet L."/>
        </authorList>
    </citation>
    <scope>NUCLEOTIDE SEQUENCE [LARGE SCALE GENOMIC DNA]</scope>
    <source>
        <strain evidence="7">ATCC 25834 / NCTC 10147 / HRC/581</strain>
    </source>
</reference>
<dbReference type="SMART" id="SM00967">
    <property type="entry name" value="SpoU_sub_bind"/>
    <property type="match status" value="1"/>
</dbReference>
<keyword evidence="7" id="KW-1185">Reference proteome</keyword>
<dbReference type="InterPro" id="IPR029028">
    <property type="entry name" value="Alpha/beta_knot_MTases"/>
</dbReference>
<dbReference type="KEGG" id="mco:MCJ_001760"/>
<proteinExistence type="inferred from homology"/>
<dbReference type="HOGENOM" id="CLU_021322_0_1_14"/>
<evidence type="ECO:0000313" key="7">
    <source>
        <dbReference type="Proteomes" id="UP000001491"/>
    </source>
</evidence>
<dbReference type="InterPro" id="IPR004441">
    <property type="entry name" value="rRNA_MeTrfase_TrmH"/>
</dbReference>
<dbReference type="AlphaFoldDB" id="C5J5X7"/>
<protein>
    <submittedName>
        <fullName evidence="6">tRNA/rRNA methyltransferase</fullName>
    </submittedName>
</protein>
<name>C5J5X7_MESCH</name>
<dbReference type="Proteomes" id="UP000001491">
    <property type="component" value="Chromosome"/>
</dbReference>
<evidence type="ECO:0000256" key="4">
    <source>
        <dbReference type="SAM" id="Phobius"/>
    </source>
</evidence>
<dbReference type="EMBL" id="FM864216">
    <property type="protein sequence ID" value="CAT04869.1"/>
    <property type="molecule type" value="Genomic_DNA"/>
</dbReference>
<dbReference type="GO" id="GO:0006396">
    <property type="term" value="P:RNA processing"/>
    <property type="evidence" value="ECO:0007669"/>
    <property type="project" value="InterPro"/>
</dbReference>
<dbReference type="InterPro" id="IPR001537">
    <property type="entry name" value="SpoU_MeTrfase"/>
</dbReference>
<keyword evidence="4" id="KW-1133">Transmembrane helix</keyword>
<evidence type="ECO:0000256" key="3">
    <source>
        <dbReference type="ARBA" id="ARBA00022679"/>
    </source>
</evidence>
<dbReference type="PANTHER" id="PTHR46429:SF1">
    <property type="entry name" value="23S RRNA (GUANOSINE-2'-O-)-METHYLTRANSFERASE RLMB"/>
    <property type="match status" value="1"/>
</dbReference>
<keyword evidence="2 6" id="KW-0489">Methyltransferase</keyword>
<evidence type="ECO:0000313" key="6">
    <source>
        <dbReference type="EMBL" id="CAT04869.1"/>
    </source>
</evidence>
<dbReference type="Pfam" id="PF08032">
    <property type="entry name" value="SpoU_sub_bind"/>
    <property type="match status" value="1"/>
</dbReference>
<feature type="transmembrane region" description="Helical" evidence="4">
    <location>
        <begin position="200"/>
        <end position="225"/>
    </location>
</feature>
<comment type="similarity">
    <text evidence="1">Belongs to the class IV-like SAM-binding methyltransferase superfamily. RNA methyltransferase TrmH family.</text>
</comment>
<dbReference type="GO" id="GO:0003723">
    <property type="term" value="F:RNA binding"/>
    <property type="evidence" value="ECO:0007669"/>
    <property type="project" value="InterPro"/>
</dbReference>
<sequence length="229" mass="25514">MVKFICGKHSLLEAIENNIPFKFIYLTKKPTEALLAKQNYQIVPMSFLNQLTTSNHQGYVGQIEPIRFYPLEVLQKEQPNYLLILDHIQDPYNLGAIIRSANAMGVKHIILPNKRASKITEVSLKVSSGGFVGIKFIEVNSLSTAIEKLKKWGFWVYASALDKSSLEIDSVNLNTPAAIIVGSESKGVSKTILKQADEIFYIPMFGSVQSLNVSVATGIILFNLLKKVR</sequence>
<keyword evidence="3" id="KW-0808">Transferase</keyword>
<evidence type="ECO:0000256" key="1">
    <source>
        <dbReference type="ARBA" id="ARBA00007228"/>
    </source>
</evidence>
<dbReference type="GO" id="GO:0005829">
    <property type="term" value="C:cytosol"/>
    <property type="evidence" value="ECO:0007669"/>
    <property type="project" value="TreeGrafter"/>
</dbReference>
<dbReference type="GO" id="GO:0008173">
    <property type="term" value="F:RNA methyltransferase activity"/>
    <property type="evidence" value="ECO:0007669"/>
    <property type="project" value="InterPro"/>
</dbReference>
<feature type="domain" description="RNA 2-O ribose methyltransferase substrate binding" evidence="5">
    <location>
        <begin position="4"/>
        <end position="69"/>
    </location>
</feature>
<dbReference type="InterPro" id="IPR029064">
    <property type="entry name" value="Ribosomal_eL30-like_sf"/>
</dbReference>
<gene>
    <name evidence="6" type="ordered locus">MCJ_001760</name>
</gene>
<accession>C5J5X7</accession>
<dbReference type="SUPFAM" id="SSF55315">
    <property type="entry name" value="L30e-like"/>
    <property type="match status" value="1"/>
</dbReference>
<dbReference type="Pfam" id="PF00588">
    <property type="entry name" value="SpoU_methylase"/>
    <property type="match status" value="1"/>
</dbReference>
<dbReference type="SUPFAM" id="SSF75217">
    <property type="entry name" value="alpha/beta knot"/>
    <property type="match status" value="1"/>
</dbReference>
<dbReference type="CDD" id="cd18103">
    <property type="entry name" value="SpoU-like_RlmB"/>
    <property type="match status" value="1"/>
</dbReference>
<dbReference type="Gene3D" id="3.40.1280.10">
    <property type="match status" value="1"/>
</dbReference>
<evidence type="ECO:0000259" key="5">
    <source>
        <dbReference type="SMART" id="SM00967"/>
    </source>
</evidence>
<keyword evidence="4" id="KW-0812">Transmembrane</keyword>
<dbReference type="eggNOG" id="COG0566">
    <property type="taxonomic scope" value="Bacteria"/>
</dbReference>
<dbReference type="GO" id="GO:0032259">
    <property type="term" value="P:methylation"/>
    <property type="evidence" value="ECO:0007669"/>
    <property type="project" value="UniProtKB-KW"/>
</dbReference>
<dbReference type="InterPro" id="IPR013123">
    <property type="entry name" value="SpoU_subst-bd"/>
</dbReference>
<evidence type="ECO:0000256" key="2">
    <source>
        <dbReference type="ARBA" id="ARBA00022603"/>
    </source>
</evidence>
<keyword evidence="4" id="KW-0472">Membrane</keyword>
<dbReference type="NCBIfam" id="TIGR00186">
    <property type="entry name" value="rRNA_methyl_3"/>
    <property type="match status" value="1"/>
</dbReference>
<organism evidence="6 7">
    <name type="scientific">Mesomycoplasma conjunctivae (strain ATCC 25834 / NCTC 10147 / HRC/581)</name>
    <name type="common">Mycoplasma conjunctivae</name>
    <dbReference type="NCBI Taxonomy" id="572263"/>
    <lineage>
        <taxon>Bacteria</taxon>
        <taxon>Bacillati</taxon>
        <taxon>Mycoplasmatota</taxon>
        <taxon>Mycoplasmoidales</taxon>
        <taxon>Metamycoplasmataceae</taxon>
        <taxon>Mesomycoplasma</taxon>
    </lineage>
</organism>